<name>A0AAE3W4K5_9ACTN</name>
<dbReference type="Proteomes" id="UP001240236">
    <property type="component" value="Unassembled WGS sequence"/>
</dbReference>
<dbReference type="Pfam" id="PF00462">
    <property type="entry name" value="Glutaredoxin"/>
    <property type="match status" value="1"/>
</dbReference>
<dbReference type="InterPro" id="IPR002109">
    <property type="entry name" value="Glutaredoxin"/>
</dbReference>
<dbReference type="GO" id="GO:0016491">
    <property type="term" value="F:oxidoreductase activity"/>
    <property type="evidence" value="ECO:0007669"/>
    <property type="project" value="UniProtKB-KW"/>
</dbReference>
<dbReference type="GO" id="GO:0009055">
    <property type="term" value="F:electron transfer activity"/>
    <property type="evidence" value="ECO:0007669"/>
    <property type="project" value="TreeGrafter"/>
</dbReference>
<organism evidence="2 3">
    <name type="scientific">Catenuloplanes indicus</name>
    <dbReference type="NCBI Taxonomy" id="137267"/>
    <lineage>
        <taxon>Bacteria</taxon>
        <taxon>Bacillati</taxon>
        <taxon>Actinomycetota</taxon>
        <taxon>Actinomycetes</taxon>
        <taxon>Micromonosporales</taxon>
        <taxon>Micromonosporaceae</taxon>
        <taxon>Catenuloplanes</taxon>
    </lineage>
</organism>
<dbReference type="InterPro" id="IPR036249">
    <property type="entry name" value="Thioredoxin-like_sf"/>
</dbReference>
<dbReference type="EMBL" id="JAUSUZ010000001">
    <property type="protein sequence ID" value="MDQ0368609.1"/>
    <property type="molecule type" value="Genomic_DNA"/>
</dbReference>
<keyword evidence="2" id="KW-0560">Oxidoreductase</keyword>
<evidence type="ECO:0000313" key="2">
    <source>
        <dbReference type="EMBL" id="MDQ0368609.1"/>
    </source>
</evidence>
<dbReference type="SUPFAM" id="SSF52833">
    <property type="entry name" value="Thioredoxin-like"/>
    <property type="match status" value="1"/>
</dbReference>
<dbReference type="NCBIfam" id="TIGR02200">
    <property type="entry name" value="GlrX_actino"/>
    <property type="match status" value="1"/>
</dbReference>
<proteinExistence type="predicted"/>
<dbReference type="GO" id="GO:0045454">
    <property type="term" value="P:cell redox homeostasis"/>
    <property type="evidence" value="ECO:0007669"/>
    <property type="project" value="TreeGrafter"/>
</dbReference>
<dbReference type="InterPro" id="IPR051548">
    <property type="entry name" value="Grx-like_ET"/>
</dbReference>
<dbReference type="Gene3D" id="3.40.30.10">
    <property type="entry name" value="Glutaredoxin"/>
    <property type="match status" value="1"/>
</dbReference>
<protein>
    <submittedName>
        <fullName evidence="2">Mycoredoxin</fullName>
        <ecNumber evidence="2">1.20.4.3</ecNumber>
    </submittedName>
</protein>
<dbReference type="AlphaFoldDB" id="A0AAE3W4K5"/>
<feature type="domain" description="Glutaredoxin" evidence="1">
    <location>
        <begin position="3"/>
        <end position="57"/>
    </location>
</feature>
<dbReference type="RefSeq" id="WP_307243267.1">
    <property type="nucleotide sequence ID" value="NZ_JAUSUZ010000001.1"/>
</dbReference>
<dbReference type="CDD" id="cd02976">
    <property type="entry name" value="NrdH"/>
    <property type="match status" value="1"/>
</dbReference>
<evidence type="ECO:0000259" key="1">
    <source>
        <dbReference type="Pfam" id="PF00462"/>
    </source>
</evidence>
<sequence length="80" mass="8564">MLTMYSTSWCGYCHRLKSQLDRAGIGYEVVDIEADDDAAAFVMSVNGGNQTVPTLRFADGSALTNPSIVQVKAHLAELAA</sequence>
<dbReference type="PANTHER" id="PTHR34386:SF1">
    <property type="entry name" value="GLUTAREDOXIN-LIKE PROTEIN NRDH"/>
    <property type="match status" value="1"/>
</dbReference>
<dbReference type="InterPro" id="IPR017937">
    <property type="entry name" value="Thioredoxin_CS"/>
</dbReference>
<accession>A0AAE3W4K5</accession>
<keyword evidence="3" id="KW-1185">Reference proteome</keyword>
<reference evidence="2 3" key="1">
    <citation type="submission" date="2023-07" db="EMBL/GenBank/DDBJ databases">
        <title>Sequencing the genomes of 1000 actinobacteria strains.</title>
        <authorList>
            <person name="Klenk H.-P."/>
        </authorList>
    </citation>
    <scope>NUCLEOTIDE SEQUENCE [LARGE SCALE GENOMIC DNA]</scope>
    <source>
        <strain evidence="2 3">DSM 44709</strain>
    </source>
</reference>
<gene>
    <name evidence="2" type="ORF">J2S42_005278</name>
</gene>
<dbReference type="PROSITE" id="PS00194">
    <property type="entry name" value="THIOREDOXIN_1"/>
    <property type="match status" value="1"/>
</dbReference>
<comment type="caution">
    <text evidence="2">The sequence shown here is derived from an EMBL/GenBank/DDBJ whole genome shotgun (WGS) entry which is preliminary data.</text>
</comment>
<evidence type="ECO:0000313" key="3">
    <source>
        <dbReference type="Proteomes" id="UP001240236"/>
    </source>
</evidence>
<dbReference type="EC" id="1.20.4.3" evidence="2"/>
<dbReference type="PROSITE" id="PS51354">
    <property type="entry name" value="GLUTAREDOXIN_2"/>
    <property type="match status" value="1"/>
</dbReference>
<dbReference type="InterPro" id="IPR011915">
    <property type="entry name" value="GlrX_actino"/>
</dbReference>
<dbReference type="PANTHER" id="PTHR34386">
    <property type="entry name" value="GLUTAREDOXIN"/>
    <property type="match status" value="1"/>
</dbReference>